<sequence>MEHPTLNARVQGTGTGVVCMHSNASSSSQWRALMDRLSSSYRVFAPDLIGAGTGPAWPRDRVVTLHDEVALLEPVLAAAGSPLYLVGHSYGAAVALMAALARPGRIRAIAVYEPTLFSLLEESPSTKQAASGIRSAVADASLAVEAHDHASAARRFIDYWTSPGSWDRLPPSRQAPIAASIVNIAGWGRALFSEPTPLKAFRTLEIPVLCMVGAQSPVASRAVGGLLADTLPDVTMVEFAGLGHMGAVTHPDVVNEAIENFFARHPIVGQPAERPSAVRTNAQRQPDRIAAQ</sequence>
<dbReference type="InterPro" id="IPR029058">
    <property type="entry name" value="AB_hydrolase_fold"/>
</dbReference>
<dbReference type="InterPro" id="IPR000639">
    <property type="entry name" value="Epox_hydrolase-like"/>
</dbReference>
<dbReference type="Pfam" id="PF00561">
    <property type="entry name" value="Abhydrolase_1"/>
    <property type="match status" value="1"/>
</dbReference>
<dbReference type="EMBL" id="JBBKZV010000002">
    <property type="protein sequence ID" value="MEJ8821222.1"/>
    <property type="molecule type" value="Genomic_DNA"/>
</dbReference>
<feature type="domain" description="AB hydrolase-1" evidence="2">
    <location>
        <begin position="17"/>
        <end position="251"/>
    </location>
</feature>
<dbReference type="PANTHER" id="PTHR43194">
    <property type="entry name" value="HYDROLASE ALPHA/BETA FOLD FAMILY"/>
    <property type="match status" value="1"/>
</dbReference>
<gene>
    <name evidence="3" type="ORF">WKW80_04110</name>
</gene>
<dbReference type="InterPro" id="IPR050228">
    <property type="entry name" value="Carboxylesterase_BioH"/>
</dbReference>
<organism evidence="3 4">
    <name type="scientific">Variovorax humicola</name>
    <dbReference type="NCBI Taxonomy" id="1769758"/>
    <lineage>
        <taxon>Bacteria</taxon>
        <taxon>Pseudomonadati</taxon>
        <taxon>Pseudomonadota</taxon>
        <taxon>Betaproteobacteria</taxon>
        <taxon>Burkholderiales</taxon>
        <taxon>Comamonadaceae</taxon>
        <taxon>Variovorax</taxon>
    </lineage>
</organism>
<dbReference type="SUPFAM" id="SSF53474">
    <property type="entry name" value="alpha/beta-Hydrolases"/>
    <property type="match status" value="1"/>
</dbReference>
<protein>
    <submittedName>
        <fullName evidence="3">Alpha/beta hydrolase</fullName>
    </submittedName>
</protein>
<proteinExistence type="predicted"/>
<dbReference type="GO" id="GO:0016787">
    <property type="term" value="F:hydrolase activity"/>
    <property type="evidence" value="ECO:0007669"/>
    <property type="project" value="UniProtKB-KW"/>
</dbReference>
<dbReference type="PRINTS" id="PR00412">
    <property type="entry name" value="EPOXHYDRLASE"/>
</dbReference>
<evidence type="ECO:0000313" key="3">
    <source>
        <dbReference type="EMBL" id="MEJ8821222.1"/>
    </source>
</evidence>
<feature type="region of interest" description="Disordered" evidence="1">
    <location>
        <begin position="272"/>
        <end position="292"/>
    </location>
</feature>
<evidence type="ECO:0000313" key="4">
    <source>
        <dbReference type="Proteomes" id="UP001363010"/>
    </source>
</evidence>
<name>A0ABU8VU77_9BURK</name>
<dbReference type="RefSeq" id="WP_340362281.1">
    <property type="nucleotide sequence ID" value="NZ_JBBKZV010000002.1"/>
</dbReference>
<dbReference type="PANTHER" id="PTHR43194:SF5">
    <property type="entry name" value="PIMELOYL-[ACYL-CARRIER PROTEIN] METHYL ESTER ESTERASE"/>
    <property type="match status" value="1"/>
</dbReference>
<keyword evidence="3" id="KW-0378">Hydrolase</keyword>
<keyword evidence="4" id="KW-1185">Reference proteome</keyword>
<dbReference type="Gene3D" id="3.40.50.1820">
    <property type="entry name" value="alpha/beta hydrolase"/>
    <property type="match status" value="1"/>
</dbReference>
<dbReference type="PRINTS" id="PR00111">
    <property type="entry name" value="ABHYDROLASE"/>
</dbReference>
<accession>A0ABU8VU77</accession>
<reference evidence="3 4" key="1">
    <citation type="submission" date="2024-03" db="EMBL/GenBank/DDBJ databases">
        <title>Novel species of the genus Variovorax.</title>
        <authorList>
            <person name="Liu Q."/>
            <person name="Xin Y.-H."/>
        </authorList>
    </citation>
    <scope>NUCLEOTIDE SEQUENCE [LARGE SCALE GENOMIC DNA]</scope>
    <source>
        <strain evidence="3 4">KACC 18501</strain>
    </source>
</reference>
<dbReference type="InterPro" id="IPR000073">
    <property type="entry name" value="AB_hydrolase_1"/>
</dbReference>
<evidence type="ECO:0000259" key="2">
    <source>
        <dbReference type="Pfam" id="PF00561"/>
    </source>
</evidence>
<evidence type="ECO:0000256" key="1">
    <source>
        <dbReference type="SAM" id="MobiDB-lite"/>
    </source>
</evidence>
<dbReference type="Proteomes" id="UP001363010">
    <property type="component" value="Unassembled WGS sequence"/>
</dbReference>
<comment type="caution">
    <text evidence="3">The sequence shown here is derived from an EMBL/GenBank/DDBJ whole genome shotgun (WGS) entry which is preliminary data.</text>
</comment>